<name>A0A0N5ATG2_9BILA</name>
<evidence type="ECO:0000256" key="2">
    <source>
        <dbReference type="ARBA" id="ARBA00022692"/>
    </source>
</evidence>
<proteinExistence type="predicted"/>
<dbReference type="PROSITE" id="PS50268">
    <property type="entry name" value="CADHERIN_2"/>
    <property type="match status" value="2"/>
</dbReference>
<accession>A0A0N5ATG2</accession>
<dbReference type="InterPro" id="IPR002126">
    <property type="entry name" value="Cadherin-like_dom"/>
</dbReference>
<feature type="domain" description="Cadherin" evidence="10">
    <location>
        <begin position="38"/>
        <end position="138"/>
    </location>
</feature>
<dbReference type="SMART" id="SM00112">
    <property type="entry name" value="CA"/>
    <property type="match status" value="2"/>
</dbReference>
<dbReference type="GO" id="GO:0007156">
    <property type="term" value="P:homophilic cell adhesion via plasma membrane adhesion molecules"/>
    <property type="evidence" value="ECO:0007669"/>
    <property type="project" value="InterPro"/>
</dbReference>
<dbReference type="FunFam" id="2.60.40.60:FF:000116">
    <property type="entry name" value="Dachsous cadherin-related 2"/>
    <property type="match status" value="1"/>
</dbReference>
<evidence type="ECO:0000259" key="10">
    <source>
        <dbReference type="PROSITE" id="PS50268"/>
    </source>
</evidence>
<dbReference type="Pfam" id="PF00028">
    <property type="entry name" value="Cadherin"/>
    <property type="match status" value="2"/>
</dbReference>
<dbReference type="GO" id="GO:0005886">
    <property type="term" value="C:plasma membrane"/>
    <property type="evidence" value="ECO:0007669"/>
    <property type="project" value="InterPro"/>
</dbReference>
<dbReference type="GO" id="GO:0005509">
    <property type="term" value="F:calcium ion binding"/>
    <property type="evidence" value="ECO:0007669"/>
    <property type="project" value="UniProtKB-UniRule"/>
</dbReference>
<evidence type="ECO:0000256" key="4">
    <source>
        <dbReference type="ARBA" id="ARBA00022837"/>
    </source>
</evidence>
<dbReference type="AlphaFoldDB" id="A0A0N5ATG2"/>
<evidence type="ECO:0000256" key="7">
    <source>
        <dbReference type="ARBA" id="ARBA00023136"/>
    </source>
</evidence>
<reference evidence="12" key="1">
    <citation type="submission" date="2017-02" db="UniProtKB">
        <authorList>
            <consortium name="WormBaseParasite"/>
        </authorList>
    </citation>
    <scope>IDENTIFICATION</scope>
</reference>
<evidence type="ECO:0000256" key="5">
    <source>
        <dbReference type="ARBA" id="ARBA00022889"/>
    </source>
</evidence>
<evidence type="ECO:0000313" key="11">
    <source>
        <dbReference type="Proteomes" id="UP000046393"/>
    </source>
</evidence>
<evidence type="ECO:0000256" key="6">
    <source>
        <dbReference type="ARBA" id="ARBA00022989"/>
    </source>
</evidence>
<keyword evidence="4 9" id="KW-0106">Calcium</keyword>
<keyword evidence="3" id="KW-0677">Repeat</keyword>
<evidence type="ECO:0000256" key="3">
    <source>
        <dbReference type="ARBA" id="ARBA00022737"/>
    </source>
</evidence>
<dbReference type="Proteomes" id="UP000046393">
    <property type="component" value="Unplaced"/>
</dbReference>
<comment type="subcellular location">
    <subcellularLocation>
        <location evidence="1">Membrane</location>
    </subcellularLocation>
</comment>
<dbReference type="InterPro" id="IPR020894">
    <property type="entry name" value="Cadherin_CS"/>
</dbReference>
<sequence>MSTLILVLCCFRDQKTVCDSTTVQLIVSDLNDNVPQFELNEYFVEIPLDLPLDSPVVAVRAFDLDSGDNGKITYSLKNGQESFNIDSGTGIIKLGSRLSKLVNYTLTVQATDSGYPPQRNTTQVFIRVGDSNPSSPVFDQLVYQVTRFTPVPAGSVLITLRATDPDPGRDGQITYRIVRVESANNKEDKNKFFINHSTGQLSTNVRLTDQDTSFTSIIVEAVDQSPEFSRKAEAVVQLTLISERKQKLLFYPLPKRIFLSSSLPPGTAVLK</sequence>
<dbReference type="STRING" id="451379.A0A0N5ATG2"/>
<organism evidence="11 12">
    <name type="scientific">Syphacia muris</name>
    <dbReference type="NCBI Taxonomy" id="451379"/>
    <lineage>
        <taxon>Eukaryota</taxon>
        <taxon>Metazoa</taxon>
        <taxon>Ecdysozoa</taxon>
        <taxon>Nematoda</taxon>
        <taxon>Chromadorea</taxon>
        <taxon>Rhabditida</taxon>
        <taxon>Spirurina</taxon>
        <taxon>Oxyuridomorpha</taxon>
        <taxon>Oxyuroidea</taxon>
        <taxon>Oxyuridae</taxon>
        <taxon>Syphacia</taxon>
    </lineage>
</organism>
<dbReference type="Gene3D" id="2.60.40.60">
    <property type="entry name" value="Cadherins"/>
    <property type="match status" value="2"/>
</dbReference>
<evidence type="ECO:0000256" key="1">
    <source>
        <dbReference type="ARBA" id="ARBA00004370"/>
    </source>
</evidence>
<dbReference type="PROSITE" id="PS00232">
    <property type="entry name" value="CADHERIN_1"/>
    <property type="match status" value="1"/>
</dbReference>
<dbReference type="PANTHER" id="PTHR24026">
    <property type="entry name" value="FAT ATYPICAL CADHERIN-RELATED"/>
    <property type="match status" value="1"/>
</dbReference>
<keyword evidence="2" id="KW-0812">Transmembrane</keyword>
<keyword evidence="5" id="KW-0130">Cell adhesion</keyword>
<protein>
    <submittedName>
        <fullName evidence="12">Cadherin domain-containing protein</fullName>
    </submittedName>
</protein>
<evidence type="ECO:0000313" key="12">
    <source>
        <dbReference type="WBParaSite" id="SMUV_0000811801-mRNA-1"/>
    </source>
</evidence>
<evidence type="ECO:0000256" key="9">
    <source>
        <dbReference type="PROSITE-ProRule" id="PRU00043"/>
    </source>
</evidence>
<keyword evidence="8" id="KW-0325">Glycoprotein</keyword>
<keyword evidence="6" id="KW-1133">Transmembrane helix</keyword>
<dbReference type="PRINTS" id="PR00205">
    <property type="entry name" value="CADHERIN"/>
</dbReference>
<keyword evidence="7" id="KW-0472">Membrane</keyword>
<evidence type="ECO:0000256" key="8">
    <source>
        <dbReference type="ARBA" id="ARBA00023180"/>
    </source>
</evidence>
<dbReference type="InterPro" id="IPR015919">
    <property type="entry name" value="Cadherin-like_sf"/>
</dbReference>
<feature type="domain" description="Cadherin" evidence="10">
    <location>
        <begin position="139"/>
        <end position="254"/>
    </location>
</feature>
<dbReference type="PANTHER" id="PTHR24026:SF136">
    <property type="entry name" value="PROTOCADHERIN-23"/>
    <property type="match status" value="1"/>
</dbReference>
<dbReference type="WBParaSite" id="SMUV_0000811801-mRNA-1">
    <property type="protein sequence ID" value="SMUV_0000811801-mRNA-1"/>
    <property type="gene ID" value="SMUV_0000811801"/>
</dbReference>
<dbReference type="CDD" id="cd11304">
    <property type="entry name" value="Cadherin_repeat"/>
    <property type="match status" value="2"/>
</dbReference>
<keyword evidence="11" id="KW-1185">Reference proteome</keyword>
<dbReference type="SUPFAM" id="SSF49313">
    <property type="entry name" value="Cadherin-like"/>
    <property type="match status" value="2"/>
</dbReference>